<gene>
    <name evidence="4" type="ORF">B7R54_15875</name>
</gene>
<feature type="region of interest" description="Disordered" evidence="2">
    <location>
        <begin position="53"/>
        <end position="75"/>
    </location>
</feature>
<dbReference type="OrthoDB" id="2533941at2"/>
<evidence type="ECO:0000256" key="2">
    <source>
        <dbReference type="SAM" id="MobiDB-lite"/>
    </source>
</evidence>
<protein>
    <recommendedName>
        <fullName evidence="3">Amidohydrolase-related domain-containing protein</fullName>
    </recommendedName>
</protein>
<evidence type="ECO:0000256" key="1">
    <source>
        <dbReference type="ARBA" id="ARBA00023239"/>
    </source>
</evidence>
<dbReference type="InterPro" id="IPR006680">
    <property type="entry name" value="Amidohydro-rel"/>
</dbReference>
<dbReference type="Pfam" id="PF04909">
    <property type="entry name" value="Amidohydro_2"/>
    <property type="match status" value="1"/>
</dbReference>
<accession>A0A3E0VKV1</accession>
<sequence length="362" mass="41187">MTTALLSGTPRTKLWTGSVIDIDVHANVPSIESLFPYMEPVWVQATEERGWHGPTGPRYSYPPGATTTARPEWRHDGEEPASKLRMLQTDLLDPWNVEKAIVNCYYGIDSLRHPDWAPALARAVNDWIIAEWLDKDPRLSASLVIPARDPLAAAAEIDRVGSHPGFVQVMLPVRSERLYGQRIFYPIYEAATRNDLVVGLQWGGTTEDAPSPTGYSSYYAEEYAAETQLYLAQLTSMVFEGTFQKFPTLRVAVMEGGFTWVPMWGWSMNKKWKGLRRETPWVDRLPFEIVRDHIRFSVAPSDLGTVEQSKRIVDWLGSDDLLMFATDYPHRHDDQLEKLLEVVPASMAPKLMSETARSWYRL</sequence>
<dbReference type="AlphaFoldDB" id="A0A3E0VKV1"/>
<dbReference type="GO" id="GO:0016787">
    <property type="term" value="F:hydrolase activity"/>
    <property type="evidence" value="ECO:0007669"/>
    <property type="project" value="InterPro"/>
</dbReference>
<dbReference type="InterPro" id="IPR032466">
    <property type="entry name" value="Metal_Hydrolase"/>
</dbReference>
<dbReference type="Gene3D" id="3.20.20.140">
    <property type="entry name" value="Metal-dependent hydrolases"/>
    <property type="match status" value="1"/>
</dbReference>
<keyword evidence="5" id="KW-1185">Reference proteome</keyword>
<dbReference type="Proteomes" id="UP000256486">
    <property type="component" value="Unassembled WGS sequence"/>
</dbReference>
<organism evidence="4 5">
    <name type="scientific">Subtercola boreus</name>
    <dbReference type="NCBI Taxonomy" id="120213"/>
    <lineage>
        <taxon>Bacteria</taxon>
        <taxon>Bacillati</taxon>
        <taxon>Actinomycetota</taxon>
        <taxon>Actinomycetes</taxon>
        <taxon>Micrococcales</taxon>
        <taxon>Microbacteriaceae</taxon>
        <taxon>Subtercola</taxon>
    </lineage>
</organism>
<reference evidence="4 5" key="1">
    <citation type="submission" date="2017-04" db="EMBL/GenBank/DDBJ databases">
        <title>Comparative genome analysis of Subtercola boreus.</title>
        <authorList>
            <person name="Cho Y.-J."/>
            <person name="Cho A."/>
            <person name="Kim O.-S."/>
            <person name="Lee J.-I."/>
        </authorList>
    </citation>
    <scope>NUCLEOTIDE SEQUENCE [LARGE SCALE GENOMIC DNA]</scope>
    <source>
        <strain evidence="4 5">K300</strain>
    </source>
</reference>
<evidence type="ECO:0000313" key="4">
    <source>
        <dbReference type="EMBL" id="RFA10516.1"/>
    </source>
</evidence>
<dbReference type="GO" id="GO:0019748">
    <property type="term" value="P:secondary metabolic process"/>
    <property type="evidence" value="ECO:0007669"/>
    <property type="project" value="TreeGrafter"/>
</dbReference>
<evidence type="ECO:0000313" key="5">
    <source>
        <dbReference type="Proteomes" id="UP000256486"/>
    </source>
</evidence>
<dbReference type="EMBL" id="NBWZ01000001">
    <property type="protein sequence ID" value="RFA10516.1"/>
    <property type="molecule type" value="Genomic_DNA"/>
</dbReference>
<proteinExistence type="predicted"/>
<name>A0A3E0VKV1_9MICO</name>
<dbReference type="GO" id="GO:0005737">
    <property type="term" value="C:cytoplasm"/>
    <property type="evidence" value="ECO:0007669"/>
    <property type="project" value="TreeGrafter"/>
</dbReference>
<feature type="domain" description="Amidohydrolase-related" evidence="3">
    <location>
        <begin position="22"/>
        <end position="362"/>
    </location>
</feature>
<comment type="caution">
    <text evidence="4">The sequence shown here is derived from an EMBL/GenBank/DDBJ whole genome shotgun (WGS) entry which is preliminary data.</text>
</comment>
<evidence type="ECO:0000259" key="3">
    <source>
        <dbReference type="Pfam" id="PF04909"/>
    </source>
</evidence>
<dbReference type="RefSeq" id="WP_116415890.1">
    <property type="nucleotide sequence ID" value="NZ_NBWZ01000001.1"/>
</dbReference>
<dbReference type="SUPFAM" id="SSF51556">
    <property type="entry name" value="Metallo-dependent hydrolases"/>
    <property type="match status" value="1"/>
</dbReference>
<dbReference type="PANTHER" id="PTHR21240">
    <property type="entry name" value="2-AMINO-3-CARBOXYLMUCONATE-6-SEMIALDEHYDE DECARBOXYLASE"/>
    <property type="match status" value="1"/>
</dbReference>
<dbReference type="PANTHER" id="PTHR21240:SF28">
    <property type="entry name" value="ISO-OROTATE DECARBOXYLASE (EUROFUNG)"/>
    <property type="match status" value="1"/>
</dbReference>
<dbReference type="InterPro" id="IPR032465">
    <property type="entry name" value="ACMSD"/>
</dbReference>
<keyword evidence="1" id="KW-0456">Lyase</keyword>
<dbReference type="GO" id="GO:0016831">
    <property type="term" value="F:carboxy-lyase activity"/>
    <property type="evidence" value="ECO:0007669"/>
    <property type="project" value="InterPro"/>
</dbReference>